<protein>
    <submittedName>
        <fullName evidence="1">Uncharacterized protein</fullName>
    </submittedName>
</protein>
<dbReference type="AlphaFoldDB" id="A0AA39I9H7"/>
<name>A0AA39I9H7_9BILA</name>
<organism evidence="1 2">
    <name type="scientific">Steinernema hermaphroditum</name>
    <dbReference type="NCBI Taxonomy" id="289476"/>
    <lineage>
        <taxon>Eukaryota</taxon>
        <taxon>Metazoa</taxon>
        <taxon>Ecdysozoa</taxon>
        <taxon>Nematoda</taxon>
        <taxon>Chromadorea</taxon>
        <taxon>Rhabditida</taxon>
        <taxon>Tylenchina</taxon>
        <taxon>Panagrolaimomorpha</taxon>
        <taxon>Strongyloidoidea</taxon>
        <taxon>Steinernematidae</taxon>
        <taxon>Steinernema</taxon>
    </lineage>
</organism>
<evidence type="ECO:0000313" key="2">
    <source>
        <dbReference type="Proteomes" id="UP001175271"/>
    </source>
</evidence>
<keyword evidence="2" id="KW-1185">Reference proteome</keyword>
<accession>A0AA39I9H7</accession>
<sequence>MWSPPTLKSTLANKRSFTYQELLDLVLPEEAQLRKLHEDEEKQRLEREIAKKREMYFGPNQIIEDPGIE</sequence>
<dbReference type="EMBL" id="JAUCMV010000002">
    <property type="protein sequence ID" value="KAK0419204.1"/>
    <property type="molecule type" value="Genomic_DNA"/>
</dbReference>
<gene>
    <name evidence="1" type="ORF">QR680_014013</name>
</gene>
<proteinExistence type="predicted"/>
<reference evidence="1" key="1">
    <citation type="submission" date="2023-06" db="EMBL/GenBank/DDBJ databases">
        <title>Genomic analysis of the entomopathogenic nematode Steinernema hermaphroditum.</title>
        <authorList>
            <person name="Schwarz E.M."/>
            <person name="Heppert J.K."/>
            <person name="Baniya A."/>
            <person name="Schwartz H.T."/>
            <person name="Tan C.-H."/>
            <person name="Antoshechkin I."/>
            <person name="Sternberg P.W."/>
            <person name="Goodrich-Blair H."/>
            <person name="Dillman A.R."/>
        </authorList>
    </citation>
    <scope>NUCLEOTIDE SEQUENCE</scope>
    <source>
        <strain evidence="1">PS9179</strain>
        <tissue evidence="1">Whole animal</tissue>
    </source>
</reference>
<evidence type="ECO:0000313" key="1">
    <source>
        <dbReference type="EMBL" id="KAK0419204.1"/>
    </source>
</evidence>
<comment type="caution">
    <text evidence="1">The sequence shown here is derived from an EMBL/GenBank/DDBJ whole genome shotgun (WGS) entry which is preliminary data.</text>
</comment>
<dbReference type="Proteomes" id="UP001175271">
    <property type="component" value="Unassembled WGS sequence"/>
</dbReference>